<dbReference type="GO" id="GO:0016020">
    <property type="term" value="C:membrane"/>
    <property type="evidence" value="ECO:0007669"/>
    <property type="project" value="UniProtKB-SubCell"/>
</dbReference>
<organism evidence="6 7">
    <name type="scientific">Mesorhabditis spiculigera</name>
    <dbReference type="NCBI Taxonomy" id="96644"/>
    <lineage>
        <taxon>Eukaryota</taxon>
        <taxon>Metazoa</taxon>
        <taxon>Ecdysozoa</taxon>
        <taxon>Nematoda</taxon>
        <taxon>Chromadorea</taxon>
        <taxon>Rhabditida</taxon>
        <taxon>Rhabditina</taxon>
        <taxon>Rhabditomorpha</taxon>
        <taxon>Rhabditoidea</taxon>
        <taxon>Rhabditidae</taxon>
        <taxon>Mesorhabditinae</taxon>
        <taxon>Mesorhabditis</taxon>
    </lineage>
</organism>
<evidence type="ECO:0000256" key="2">
    <source>
        <dbReference type="ARBA" id="ARBA00022692"/>
    </source>
</evidence>
<evidence type="ECO:0000256" key="1">
    <source>
        <dbReference type="ARBA" id="ARBA00004141"/>
    </source>
</evidence>
<keyword evidence="4 5" id="KW-0472">Membrane</keyword>
<dbReference type="PANTHER" id="PTHR23294:SF18">
    <property type="entry name" value="UNC93-LIKE PROTEIN MFSD11"/>
    <property type="match status" value="1"/>
</dbReference>
<dbReference type="PANTHER" id="PTHR23294">
    <property type="entry name" value="ET TRANSLATION PRODUCT-RELATED"/>
    <property type="match status" value="1"/>
</dbReference>
<protein>
    <submittedName>
        <fullName evidence="6">Uncharacterized protein</fullName>
    </submittedName>
</protein>
<dbReference type="EMBL" id="CATQJA010001516">
    <property type="protein sequence ID" value="CAJ0567593.1"/>
    <property type="molecule type" value="Genomic_DNA"/>
</dbReference>
<dbReference type="Pfam" id="PF05978">
    <property type="entry name" value="UNC-93"/>
    <property type="match status" value="1"/>
</dbReference>
<comment type="caution">
    <text evidence="6">The sequence shown here is derived from an EMBL/GenBank/DDBJ whole genome shotgun (WGS) entry which is preliminary data.</text>
</comment>
<dbReference type="Proteomes" id="UP001177023">
    <property type="component" value="Unassembled WGS sequence"/>
</dbReference>
<evidence type="ECO:0000313" key="7">
    <source>
        <dbReference type="Proteomes" id="UP001177023"/>
    </source>
</evidence>
<proteinExistence type="predicted"/>
<reference evidence="6" key="1">
    <citation type="submission" date="2023-06" db="EMBL/GenBank/DDBJ databases">
        <authorList>
            <person name="Delattre M."/>
        </authorList>
    </citation>
    <scope>NUCLEOTIDE SEQUENCE</scope>
    <source>
        <strain evidence="6">AF72</strain>
    </source>
</reference>
<dbReference type="InterPro" id="IPR010291">
    <property type="entry name" value="Ion_channel_UNC-93"/>
</dbReference>
<feature type="non-terminal residue" evidence="6">
    <location>
        <position position="59"/>
    </location>
</feature>
<sequence length="59" mass="6666">MLTFVSESIAHSVHERCPDCIVEFAGYYGQSVIYFVYTFANLIVPCFLNQLGIRGNFLA</sequence>
<evidence type="ECO:0000313" key="6">
    <source>
        <dbReference type="EMBL" id="CAJ0567593.1"/>
    </source>
</evidence>
<name>A0AA36FUN4_9BILA</name>
<keyword evidence="7" id="KW-1185">Reference proteome</keyword>
<feature type="transmembrane region" description="Helical" evidence="5">
    <location>
        <begin position="32"/>
        <end position="53"/>
    </location>
</feature>
<keyword evidence="3 5" id="KW-1133">Transmembrane helix</keyword>
<comment type="subcellular location">
    <subcellularLocation>
        <location evidence="1">Membrane</location>
        <topology evidence="1">Multi-pass membrane protein</topology>
    </subcellularLocation>
</comment>
<accession>A0AA36FUN4</accession>
<evidence type="ECO:0000256" key="4">
    <source>
        <dbReference type="ARBA" id="ARBA00023136"/>
    </source>
</evidence>
<evidence type="ECO:0000256" key="5">
    <source>
        <dbReference type="SAM" id="Phobius"/>
    </source>
</evidence>
<keyword evidence="2 5" id="KW-0812">Transmembrane</keyword>
<dbReference type="AlphaFoldDB" id="A0AA36FUN4"/>
<evidence type="ECO:0000256" key="3">
    <source>
        <dbReference type="ARBA" id="ARBA00022989"/>
    </source>
</evidence>
<dbReference type="InterPro" id="IPR051617">
    <property type="entry name" value="UNC-93-like_regulator"/>
</dbReference>
<gene>
    <name evidence="6" type="ORF">MSPICULIGERA_LOCUS6141</name>
</gene>